<name>A0A158H6G7_CABSO</name>
<dbReference type="InterPro" id="IPR000595">
    <property type="entry name" value="cNMP-bd_dom"/>
</dbReference>
<organism evidence="5 6">
    <name type="scientific">Caballeronia sordidicola</name>
    <name type="common">Burkholderia sordidicola</name>
    <dbReference type="NCBI Taxonomy" id="196367"/>
    <lineage>
        <taxon>Bacteria</taxon>
        <taxon>Pseudomonadati</taxon>
        <taxon>Pseudomonadota</taxon>
        <taxon>Betaproteobacteria</taxon>
        <taxon>Burkholderiales</taxon>
        <taxon>Burkholderiaceae</taxon>
        <taxon>Caballeronia</taxon>
    </lineage>
</organism>
<dbReference type="FunFam" id="1.10.10.10:FF:000028">
    <property type="entry name" value="Fumarate/nitrate reduction transcriptional regulator Fnr"/>
    <property type="match status" value="1"/>
</dbReference>
<protein>
    <submittedName>
        <fullName evidence="5">Crp/FNR family transcriptional regulator</fullName>
    </submittedName>
</protein>
<dbReference type="AlphaFoldDB" id="A0A158H6G7"/>
<evidence type="ECO:0000313" key="6">
    <source>
        <dbReference type="Proteomes" id="UP000054893"/>
    </source>
</evidence>
<dbReference type="GO" id="GO:0005829">
    <property type="term" value="C:cytosol"/>
    <property type="evidence" value="ECO:0007669"/>
    <property type="project" value="TreeGrafter"/>
</dbReference>
<dbReference type="SMART" id="SM00419">
    <property type="entry name" value="HTH_CRP"/>
    <property type="match status" value="1"/>
</dbReference>
<dbReference type="GO" id="GO:0003700">
    <property type="term" value="F:DNA-binding transcription factor activity"/>
    <property type="evidence" value="ECO:0007669"/>
    <property type="project" value="InterPro"/>
</dbReference>
<dbReference type="InterPro" id="IPR012318">
    <property type="entry name" value="HTH_CRP"/>
</dbReference>
<dbReference type="EMBL" id="FCOC02000014">
    <property type="protein sequence ID" value="SAL39944.1"/>
    <property type="molecule type" value="Genomic_DNA"/>
</dbReference>
<dbReference type="GO" id="GO:0003677">
    <property type="term" value="F:DNA binding"/>
    <property type="evidence" value="ECO:0007669"/>
    <property type="project" value="UniProtKB-KW"/>
</dbReference>
<feature type="domain" description="HTH crp-type" evidence="4">
    <location>
        <begin position="135"/>
        <end position="208"/>
    </location>
</feature>
<dbReference type="PANTHER" id="PTHR24567:SF75">
    <property type="entry name" value="FUMARATE AND NITRATE REDUCTION REGULATORY PROTEIN"/>
    <property type="match status" value="1"/>
</dbReference>
<dbReference type="SUPFAM" id="SSF46785">
    <property type="entry name" value="Winged helix' DNA-binding domain"/>
    <property type="match status" value="1"/>
</dbReference>
<dbReference type="CDD" id="cd00092">
    <property type="entry name" value="HTH_CRP"/>
    <property type="match status" value="1"/>
</dbReference>
<accession>A0A158H6G7</accession>
<evidence type="ECO:0000259" key="4">
    <source>
        <dbReference type="PROSITE" id="PS51063"/>
    </source>
</evidence>
<keyword evidence="2" id="KW-0238">DNA-binding</keyword>
<keyword evidence="3" id="KW-0804">Transcription</keyword>
<dbReference type="Proteomes" id="UP000054893">
    <property type="component" value="Unassembled WGS sequence"/>
</dbReference>
<dbReference type="PROSITE" id="PS00042">
    <property type="entry name" value="HTH_CRP_1"/>
    <property type="match status" value="1"/>
</dbReference>
<dbReference type="PRINTS" id="PR00034">
    <property type="entry name" value="HTHCRP"/>
</dbReference>
<dbReference type="InterPro" id="IPR018335">
    <property type="entry name" value="Tscrpt_reg_HTH_Crp-type_CS"/>
</dbReference>
<dbReference type="InterPro" id="IPR036390">
    <property type="entry name" value="WH_DNA-bd_sf"/>
</dbReference>
<evidence type="ECO:0000256" key="2">
    <source>
        <dbReference type="ARBA" id="ARBA00023125"/>
    </source>
</evidence>
<dbReference type="Pfam" id="PF00027">
    <property type="entry name" value="cNMP_binding"/>
    <property type="match status" value="1"/>
</dbReference>
<gene>
    <name evidence="5" type="ORF">AWB64_04221</name>
</gene>
<evidence type="ECO:0000256" key="1">
    <source>
        <dbReference type="ARBA" id="ARBA00023015"/>
    </source>
</evidence>
<dbReference type="Pfam" id="PF13545">
    <property type="entry name" value="HTH_Crp_2"/>
    <property type="match status" value="1"/>
</dbReference>
<sequence>MPPEISRIELLRLDSIICTKRDINRGQPLLKAGDPFYGIYLVRTGCFKTSVITDSGREQITDLNLTGDPLGLDGISAVSHRFNVIALEDSTVCVVPFHSFEQLCSESETMQRHLYRLLSDSIVREAGLAAILGTMSADQRIATFLLGLSSAFKTRGYSEKRFTLRMSREEIGNYLGMTVETASRVLSKFERNGLLGIRGRQVHLLNLDALRARGRAA</sequence>
<dbReference type="RefSeq" id="WP_244164132.1">
    <property type="nucleotide sequence ID" value="NZ_FCOC02000014.1"/>
</dbReference>
<dbReference type="PROSITE" id="PS51063">
    <property type="entry name" value="HTH_CRP_2"/>
    <property type="match status" value="1"/>
</dbReference>
<dbReference type="InterPro" id="IPR050397">
    <property type="entry name" value="Env_Response_Regulators"/>
</dbReference>
<dbReference type="SUPFAM" id="SSF51206">
    <property type="entry name" value="cAMP-binding domain-like"/>
    <property type="match status" value="1"/>
</dbReference>
<reference evidence="5 6" key="1">
    <citation type="submission" date="2016-01" db="EMBL/GenBank/DDBJ databases">
        <authorList>
            <person name="Oliw E.H."/>
        </authorList>
    </citation>
    <scope>NUCLEOTIDE SEQUENCE [LARGE SCALE GENOMIC DNA]</scope>
    <source>
        <strain evidence="5">LMG 22029</strain>
    </source>
</reference>
<evidence type="ECO:0000256" key="3">
    <source>
        <dbReference type="ARBA" id="ARBA00023163"/>
    </source>
</evidence>
<dbReference type="Gene3D" id="2.60.120.10">
    <property type="entry name" value="Jelly Rolls"/>
    <property type="match status" value="1"/>
</dbReference>
<evidence type="ECO:0000313" key="5">
    <source>
        <dbReference type="EMBL" id="SAL39944.1"/>
    </source>
</evidence>
<dbReference type="InterPro" id="IPR036388">
    <property type="entry name" value="WH-like_DNA-bd_sf"/>
</dbReference>
<keyword evidence="1" id="KW-0805">Transcription regulation</keyword>
<dbReference type="CDD" id="cd00038">
    <property type="entry name" value="CAP_ED"/>
    <property type="match status" value="1"/>
</dbReference>
<dbReference type="InterPro" id="IPR014710">
    <property type="entry name" value="RmlC-like_jellyroll"/>
</dbReference>
<dbReference type="InterPro" id="IPR018490">
    <property type="entry name" value="cNMP-bd_dom_sf"/>
</dbReference>
<dbReference type="PANTHER" id="PTHR24567">
    <property type="entry name" value="CRP FAMILY TRANSCRIPTIONAL REGULATORY PROTEIN"/>
    <property type="match status" value="1"/>
</dbReference>
<dbReference type="Gene3D" id="1.10.10.10">
    <property type="entry name" value="Winged helix-like DNA-binding domain superfamily/Winged helix DNA-binding domain"/>
    <property type="match status" value="1"/>
</dbReference>
<proteinExistence type="predicted"/>
<dbReference type="SMART" id="SM00100">
    <property type="entry name" value="cNMP"/>
    <property type="match status" value="1"/>
</dbReference>